<reference evidence="2 3" key="1">
    <citation type="submission" date="2017-09" db="EMBL/GenBank/DDBJ databases">
        <title>Biodiversity and function of Thalassospira species in the particle-attached aromatic-hydrocarbon-degrading consortia from the surface seawater of the China South Sea.</title>
        <authorList>
            <person name="Dong C."/>
            <person name="Lai Q."/>
            <person name="Shao Z."/>
        </authorList>
    </citation>
    <scope>NUCLEOTIDE SEQUENCE [LARGE SCALE GENOMIC DNA]</scope>
    <source>
        <strain evidence="2 3">139Z-12</strain>
    </source>
</reference>
<proteinExistence type="predicted"/>
<accession>A0A2N3L0J1</accession>
<comment type="caution">
    <text evidence="2">The sequence shown here is derived from an EMBL/GenBank/DDBJ whole genome shotgun (WGS) entry which is preliminary data.</text>
</comment>
<sequence>MGWNGSGVVTRNNGTNSGSNTWENDRDASIKITADNHDTHDQDLADAIQNTIAKDGQNTPTADLPMNNQKHTGVGNATAANHYAGAGQVQNGAFQWGGTAAGTADALTINLTPTLTAYTAGLTVRFLASDDSATTTPTININAAGAKTLVNQDGDALTAGDIVNGTIYEATYDGTNFRVYVSASQDLSDYVQGPASATDGAVALFDGTGGKTLKDGPSITSGSGDLLRADGDGSGLSGIVDQIARDIAATSLAWQLAQADAASVPGADLGNLKLVDNLQTDSLATKTGATYDSVNDWYSNATTTDDGTAGETGIDTAELSNATGANAGMQFSAAASGSVVEATFDVLSVATPGNYHVEIWSNSGNSPSAQIGSDSASVNITTSGVKTFTWATGPSVTASTVYWVVLVPEGAYNITASTCATVAGFISCRDNTITSLATGSPINASRDLIFGMTIATSAGTATLVPTATTITTGAQDALGYFIYDPVDATTLGTDLTVDISIDGGSTYEAASLTAVGDLGSTGKKLFRAEADVSGQSGTSLQYRLKLDAAAAAKEMRYTDCVGLIPLY</sequence>
<dbReference type="EMBL" id="NXGX01000015">
    <property type="protein sequence ID" value="PKR56335.1"/>
    <property type="molecule type" value="Genomic_DNA"/>
</dbReference>
<evidence type="ECO:0000256" key="1">
    <source>
        <dbReference type="SAM" id="MobiDB-lite"/>
    </source>
</evidence>
<feature type="region of interest" description="Disordered" evidence="1">
    <location>
        <begin position="1"/>
        <end position="25"/>
    </location>
</feature>
<keyword evidence="3" id="KW-1185">Reference proteome</keyword>
<organism evidence="2 3">
    <name type="scientific">Thalassospira lohafexi</name>
    <dbReference type="NCBI Taxonomy" id="744227"/>
    <lineage>
        <taxon>Bacteria</taxon>
        <taxon>Pseudomonadati</taxon>
        <taxon>Pseudomonadota</taxon>
        <taxon>Alphaproteobacteria</taxon>
        <taxon>Rhodospirillales</taxon>
        <taxon>Thalassospiraceae</taxon>
        <taxon>Thalassospira</taxon>
    </lineage>
</organism>
<evidence type="ECO:0000313" key="2">
    <source>
        <dbReference type="EMBL" id="PKR56335.1"/>
    </source>
</evidence>
<dbReference type="AlphaFoldDB" id="A0A2N3L0J1"/>
<evidence type="ECO:0000313" key="3">
    <source>
        <dbReference type="Proteomes" id="UP000233332"/>
    </source>
</evidence>
<gene>
    <name evidence="2" type="ORF">COO92_21255</name>
</gene>
<name>A0A2N3L0J1_9PROT</name>
<dbReference type="Proteomes" id="UP000233332">
    <property type="component" value="Unassembled WGS sequence"/>
</dbReference>
<protein>
    <submittedName>
        <fullName evidence="2">Uncharacterized protein</fullName>
    </submittedName>
</protein>
<feature type="compositionally biased region" description="Low complexity" evidence="1">
    <location>
        <begin position="12"/>
        <end position="21"/>
    </location>
</feature>
<dbReference type="RefSeq" id="WP_101304940.1">
    <property type="nucleotide sequence ID" value="NZ_NXGX01000015.1"/>
</dbReference>